<keyword evidence="4" id="KW-1185">Reference proteome</keyword>
<comment type="caution">
    <text evidence="3">The sequence shown here is derived from an EMBL/GenBank/DDBJ whole genome shotgun (WGS) entry which is preliminary data.</text>
</comment>
<gene>
    <name evidence="3" type="ORF">Q5716_08865</name>
</gene>
<dbReference type="PANTHER" id="PTHR48081:SF8">
    <property type="entry name" value="ALPHA_BETA HYDROLASE FOLD-3 DOMAIN-CONTAINING PROTEIN-RELATED"/>
    <property type="match status" value="1"/>
</dbReference>
<proteinExistence type="predicted"/>
<dbReference type="InterPro" id="IPR029058">
    <property type="entry name" value="AB_hydrolase_fold"/>
</dbReference>
<dbReference type="Pfam" id="PF07859">
    <property type="entry name" value="Abhydrolase_3"/>
    <property type="match status" value="1"/>
</dbReference>
<evidence type="ECO:0000259" key="2">
    <source>
        <dbReference type="Pfam" id="PF07859"/>
    </source>
</evidence>
<feature type="domain" description="Alpha/beta hydrolase fold-3" evidence="2">
    <location>
        <begin position="77"/>
        <end position="269"/>
    </location>
</feature>
<reference evidence="3 4" key="1">
    <citation type="submission" date="2023-07" db="EMBL/GenBank/DDBJ databases">
        <title>Protaetiibacter sp. nov WY-16 isolated from soil.</title>
        <authorList>
            <person name="Liu B."/>
            <person name="Wan Y."/>
        </authorList>
    </citation>
    <scope>NUCLEOTIDE SEQUENCE [LARGE SCALE GENOMIC DNA]</scope>
    <source>
        <strain evidence="3 4">WY-16</strain>
    </source>
</reference>
<dbReference type="Proteomes" id="UP001241072">
    <property type="component" value="Unassembled WGS sequence"/>
</dbReference>
<dbReference type="GO" id="GO:0016787">
    <property type="term" value="F:hydrolase activity"/>
    <property type="evidence" value="ECO:0007669"/>
    <property type="project" value="UniProtKB-KW"/>
</dbReference>
<dbReference type="PANTHER" id="PTHR48081">
    <property type="entry name" value="AB HYDROLASE SUPERFAMILY PROTEIN C4A8.06C"/>
    <property type="match status" value="1"/>
</dbReference>
<dbReference type="EMBL" id="JAUQUB010000001">
    <property type="protein sequence ID" value="MDO7882332.1"/>
    <property type="molecule type" value="Genomic_DNA"/>
</dbReference>
<evidence type="ECO:0000313" key="3">
    <source>
        <dbReference type="EMBL" id="MDO7882332.1"/>
    </source>
</evidence>
<organism evidence="3 4">
    <name type="scientific">Antiquaquibacter soli</name>
    <dbReference type="NCBI Taxonomy" id="3064523"/>
    <lineage>
        <taxon>Bacteria</taxon>
        <taxon>Bacillati</taxon>
        <taxon>Actinomycetota</taxon>
        <taxon>Actinomycetes</taxon>
        <taxon>Micrococcales</taxon>
        <taxon>Microbacteriaceae</taxon>
        <taxon>Antiquaquibacter</taxon>
    </lineage>
</organism>
<protein>
    <submittedName>
        <fullName evidence="3">Alpha/beta hydrolase fold domain-containing protein</fullName>
    </submittedName>
</protein>
<dbReference type="InterPro" id="IPR013094">
    <property type="entry name" value="AB_hydrolase_3"/>
</dbReference>
<dbReference type="RefSeq" id="WP_305002711.1">
    <property type="nucleotide sequence ID" value="NZ_JAUQUB010000001.1"/>
</dbReference>
<sequence>MASLLSRLAPLVITLRGSKRQFRSAERTLAAVRRAREHPHPFEPRPRRGVDFDRSEFAGWPVFTVRATDSPAGRRAVYLHGGVYSFEIDPVHWTFLAKLASESGAEFVVPIMPLAPLGTASTVVPVVADLIESSGATAVLGDSSGGGMALAVAQVLRDRGASPLSATVLIAPWLDISGSDPRLAEIEPSDPWLAVPGTRAAGALYRAELPVDDPLVSPIHGVLRGLGPITMFSGTRDILNADAHRLVARAAEEGIPLDFHEGVGMIHNYPILPMPEGDAARAVIARALAM</sequence>
<dbReference type="Gene3D" id="3.40.50.1820">
    <property type="entry name" value="alpha/beta hydrolase"/>
    <property type="match status" value="1"/>
</dbReference>
<accession>A0ABT9BMS1</accession>
<dbReference type="InterPro" id="IPR050300">
    <property type="entry name" value="GDXG_lipolytic_enzyme"/>
</dbReference>
<name>A0ABT9BMS1_9MICO</name>
<dbReference type="SUPFAM" id="SSF53474">
    <property type="entry name" value="alpha/beta-Hydrolases"/>
    <property type="match status" value="1"/>
</dbReference>
<evidence type="ECO:0000313" key="4">
    <source>
        <dbReference type="Proteomes" id="UP001241072"/>
    </source>
</evidence>
<keyword evidence="1 3" id="KW-0378">Hydrolase</keyword>
<evidence type="ECO:0000256" key="1">
    <source>
        <dbReference type="ARBA" id="ARBA00022801"/>
    </source>
</evidence>